<dbReference type="Pfam" id="PF00781">
    <property type="entry name" value="DAGK_cat"/>
    <property type="match status" value="1"/>
</dbReference>
<name>A0ABU0RHP3_9ACTN</name>
<dbReference type="InterPro" id="IPR017438">
    <property type="entry name" value="ATP-NAD_kinase_N"/>
</dbReference>
<evidence type="ECO:0000256" key="1">
    <source>
        <dbReference type="SAM" id="MobiDB-lite"/>
    </source>
</evidence>
<keyword evidence="4" id="KW-1185">Reference proteome</keyword>
<dbReference type="InterPro" id="IPR016064">
    <property type="entry name" value="NAD/diacylglycerol_kinase_sf"/>
</dbReference>
<proteinExistence type="predicted"/>
<feature type="domain" description="DAGKc" evidence="2">
    <location>
        <begin position="25"/>
        <end position="137"/>
    </location>
</feature>
<evidence type="ECO:0000259" key="2">
    <source>
        <dbReference type="PROSITE" id="PS50146"/>
    </source>
</evidence>
<comment type="caution">
    <text evidence="3">The sequence shown here is derived from an EMBL/GenBank/DDBJ whole genome shotgun (WGS) entry which is preliminary data.</text>
</comment>
<dbReference type="Gene3D" id="3.40.50.10330">
    <property type="entry name" value="Probable inorganic polyphosphate/atp-NAD kinase, domain 1"/>
    <property type="match status" value="1"/>
</dbReference>
<sequence>MGAGRRDGARRPGPAHVASERAVTEAPRHPWVLMNPRSGGGKVGRFGLVEKARAAGCQVVLLDGAGGHQDVAELARQAVAEGADLLAVAGGDGTQALVAEVAAAHGLPFVVIPAGTRNHFALDLGPTATIRRRRWKP</sequence>
<dbReference type="EMBL" id="JAUSZS010000002">
    <property type="protein sequence ID" value="MDQ0931504.1"/>
    <property type="molecule type" value="Genomic_DNA"/>
</dbReference>
<organism evidence="3 4">
    <name type="scientific">Streptomyces turgidiscabies</name>
    <dbReference type="NCBI Taxonomy" id="85558"/>
    <lineage>
        <taxon>Bacteria</taxon>
        <taxon>Bacillati</taxon>
        <taxon>Actinomycetota</taxon>
        <taxon>Actinomycetes</taxon>
        <taxon>Kitasatosporales</taxon>
        <taxon>Streptomycetaceae</taxon>
        <taxon>Streptomyces</taxon>
    </lineage>
</organism>
<feature type="region of interest" description="Disordered" evidence="1">
    <location>
        <begin position="1"/>
        <end position="24"/>
    </location>
</feature>
<keyword evidence="3" id="KW-0418">Kinase</keyword>
<accession>A0ABU0RHP3</accession>
<reference evidence="3 4" key="1">
    <citation type="submission" date="2023-07" db="EMBL/GenBank/DDBJ databases">
        <title>Comparative genomics of wheat-associated soil bacteria to identify genetic determinants of phenazine resistance.</title>
        <authorList>
            <person name="Mouncey N."/>
        </authorList>
    </citation>
    <scope>NUCLEOTIDE SEQUENCE [LARGE SCALE GENOMIC DNA]</scope>
    <source>
        <strain evidence="3 4">W2I16</strain>
    </source>
</reference>
<dbReference type="InterPro" id="IPR001206">
    <property type="entry name" value="Diacylglycerol_kinase_cat_dom"/>
</dbReference>
<dbReference type="PROSITE" id="PS50146">
    <property type="entry name" value="DAGK"/>
    <property type="match status" value="1"/>
</dbReference>
<evidence type="ECO:0000313" key="3">
    <source>
        <dbReference type="EMBL" id="MDQ0931504.1"/>
    </source>
</evidence>
<dbReference type="RefSeq" id="WP_307625564.1">
    <property type="nucleotide sequence ID" value="NZ_JAUSZS010000002.1"/>
</dbReference>
<dbReference type="GO" id="GO:0016301">
    <property type="term" value="F:kinase activity"/>
    <property type="evidence" value="ECO:0007669"/>
    <property type="project" value="UniProtKB-KW"/>
</dbReference>
<feature type="compositionally biased region" description="Basic and acidic residues" evidence="1">
    <location>
        <begin position="1"/>
        <end position="10"/>
    </location>
</feature>
<evidence type="ECO:0000313" key="4">
    <source>
        <dbReference type="Proteomes" id="UP001223072"/>
    </source>
</evidence>
<gene>
    <name evidence="3" type="ORF">QFZ49_001411</name>
</gene>
<dbReference type="SUPFAM" id="SSF111331">
    <property type="entry name" value="NAD kinase/diacylglycerol kinase-like"/>
    <property type="match status" value="1"/>
</dbReference>
<dbReference type="Proteomes" id="UP001223072">
    <property type="component" value="Unassembled WGS sequence"/>
</dbReference>
<keyword evidence="3" id="KW-0808">Transferase</keyword>
<protein>
    <submittedName>
        <fullName evidence="3">Diacylglycerol kinase family enzyme</fullName>
    </submittedName>
</protein>